<dbReference type="Proteomes" id="UP000750502">
    <property type="component" value="Unassembled WGS sequence"/>
</dbReference>
<feature type="domain" description="AMP-dependent synthetase/ligase" evidence="3">
    <location>
        <begin position="65"/>
        <end position="410"/>
    </location>
</feature>
<dbReference type="PANTHER" id="PTHR45527">
    <property type="entry name" value="NONRIBOSOMAL PEPTIDE SYNTHETASE"/>
    <property type="match status" value="1"/>
</dbReference>
<organism evidence="4 5">
    <name type="scientific">Fusarium xylarioides</name>
    <dbReference type="NCBI Taxonomy" id="221167"/>
    <lineage>
        <taxon>Eukaryota</taxon>
        <taxon>Fungi</taxon>
        <taxon>Dikarya</taxon>
        <taxon>Ascomycota</taxon>
        <taxon>Pezizomycotina</taxon>
        <taxon>Sordariomycetes</taxon>
        <taxon>Hypocreomycetidae</taxon>
        <taxon>Hypocreales</taxon>
        <taxon>Nectriaceae</taxon>
        <taxon>Fusarium</taxon>
        <taxon>Fusarium fujikuroi species complex</taxon>
    </lineage>
</organism>
<evidence type="ECO:0000259" key="3">
    <source>
        <dbReference type="Pfam" id="PF00501"/>
    </source>
</evidence>
<dbReference type="InterPro" id="IPR000873">
    <property type="entry name" value="AMP-dep_synth/lig_dom"/>
</dbReference>
<dbReference type="GO" id="GO:0031177">
    <property type="term" value="F:phosphopantetheine binding"/>
    <property type="evidence" value="ECO:0007669"/>
    <property type="project" value="TreeGrafter"/>
</dbReference>
<dbReference type="AlphaFoldDB" id="A0A9P7L5D0"/>
<dbReference type="PROSITE" id="PS00455">
    <property type="entry name" value="AMP_BINDING"/>
    <property type="match status" value="1"/>
</dbReference>
<keyword evidence="5" id="KW-1185">Reference proteome</keyword>
<evidence type="ECO:0000313" key="5">
    <source>
        <dbReference type="Proteomes" id="UP000750502"/>
    </source>
</evidence>
<dbReference type="EMBL" id="JADFTT010000215">
    <property type="protein sequence ID" value="KAG5765129.1"/>
    <property type="molecule type" value="Genomic_DNA"/>
</dbReference>
<reference evidence="4" key="2">
    <citation type="submission" date="2020-10" db="EMBL/GenBank/DDBJ databases">
        <authorList>
            <person name="Peck L.D."/>
            <person name="Nowell R.W."/>
            <person name="Flood J."/>
            <person name="Ryan M.J."/>
            <person name="Barraclough T.G."/>
        </authorList>
    </citation>
    <scope>NUCLEOTIDE SEQUENCE</scope>
    <source>
        <strain evidence="4">IMI 127659i</strain>
    </source>
</reference>
<protein>
    <recommendedName>
        <fullName evidence="3">AMP-dependent synthetase/ligase domain-containing protein</fullName>
    </recommendedName>
</protein>
<evidence type="ECO:0000256" key="2">
    <source>
        <dbReference type="ARBA" id="ARBA00022553"/>
    </source>
</evidence>
<sequence>MQRMLQSFAHIANQLEQAESAPEATSISDLDTLSPQDLDHILSVNSGPIPSVERCVHDLILDMVSHQPDATAISAWDGTLTYKQLKQLSGKLSDHLVSLGVRHGTSVGVCMDKSQWAAVSMLAILRAGGVVVPLGVQLPLGRIKLIVDDAKVSVVLTDQKQTDRLAGLGLEMFTVDESLRKRVVVSDVGIPDKWYTRVTEINVNQPAWIVYTSGSTGTPKGVVLTHAGISSSLDSQKKVFGLNRMSRVLQFAAHTFDAAIQEIFTTLSAGGCLCVPSEDERMSDLQHFIIERAVNFLSITPTVAELLKPSQLPIINTVVLLGEPVKPSVLGLWMDHHADIIGGYGPTECSIYAIVSATPFTDRKQANILGAPLPSCRVWVVDPDDYNKLCPICAPGELLIEGPQVSQGYLNDAAKTDGAFITDPSFTARYSLGSGHRMYCTGDLIRQNNNGTYTNLD</sequence>
<dbReference type="OrthoDB" id="416786at2759"/>
<dbReference type="Pfam" id="PF00501">
    <property type="entry name" value="AMP-binding"/>
    <property type="match status" value="1"/>
</dbReference>
<proteinExistence type="predicted"/>
<evidence type="ECO:0000313" key="4">
    <source>
        <dbReference type="EMBL" id="KAG5765129.1"/>
    </source>
</evidence>
<dbReference type="GO" id="GO:0044550">
    <property type="term" value="P:secondary metabolite biosynthetic process"/>
    <property type="evidence" value="ECO:0007669"/>
    <property type="project" value="TreeGrafter"/>
</dbReference>
<dbReference type="InterPro" id="IPR020845">
    <property type="entry name" value="AMP-binding_CS"/>
</dbReference>
<dbReference type="PANTHER" id="PTHR45527:SF1">
    <property type="entry name" value="FATTY ACID SYNTHASE"/>
    <property type="match status" value="1"/>
</dbReference>
<keyword evidence="1" id="KW-0596">Phosphopantetheine</keyword>
<accession>A0A9P7L5D0</accession>
<dbReference type="GO" id="GO:0005737">
    <property type="term" value="C:cytoplasm"/>
    <property type="evidence" value="ECO:0007669"/>
    <property type="project" value="TreeGrafter"/>
</dbReference>
<name>A0A9P7L5D0_9HYPO</name>
<dbReference type="GO" id="GO:0043041">
    <property type="term" value="P:amino acid activation for nonribosomal peptide biosynthetic process"/>
    <property type="evidence" value="ECO:0007669"/>
    <property type="project" value="TreeGrafter"/>
</dbReference>
<reference evidence="4" key="1">
    <citation type="journal article" date="2020" name="bioRxiv">
        <title>Historical genomics reveals the evolutionary mechanisms behind multiple outbreaks of the host-specific coffee wilt pathogen Fusarium xylarioides.</title>
        <authorList>
            <person name="Peck D."/>
            <person name="Nowell R.W."/>
            <person name="Flood J."/>
            <person name="Ryan M.J."/>
            <person name="Barraclough T.G."/>
        </authorList>
    </citation>
    <scope>NUCLEOTIDE SEQUENCE</scope>
    <source>
        <strain evidence="4">IMI 127659i</strain>
    </source>
</reference>
<gene>
    <name evidence="4" type="ORF">H9Q72_006790</name>
</gene>
<dbReference type="Gene3D" id="3.40.50.12780">
    <property type="entry name" value="N-terminal domain of ligase-like"/>
    <property type="match status" value="1"/>
</dbReference>
<dbReference type="InterPro" id="IPR042099">
    <property type="entry name" value="ANL_N_sf"/>
</dbReference>
<keyword evidence="2" id="KW-0597">Phosphoprotein</keyword>
<evidence type="ECO:0000256" key="1">
    <source>
        <dbReference type="ARBA" id="ARBA00022450"/>
    </source>
</evidence>
<dbReference type="SUPFAM" id="SSF56801">
    <property type="entry name" value="Acetyl-CoA synthetase-like"/>
    <property type="match status" value="1"/>
</dbReference>
<comment type="caution">
    <text evidence="4">The sequence shown here is derived from an EMBL/GenBank/DDBJ whole genome shotgun (WGS) entry which is preliminary data.</text>
</comment>
<dbReference type="CDD" id="cd05918">
    <property type="entry name" value="A_NRPS_SidN3_like"/>
    <property type="match status" value="1"/>
</dbReference>